<name>A0A0C2J6J8_THEKT</name>
<evidence type="ECO:0000313" key="1">
    <source>
        <dbReference type="EMBL" id="KII73444.1"/>
    </source>
</evidence>
<comment type="caution">
    <text evidence="1">The sequence shown here is derived from an EMBL/GenBank/DDBJ whole genome shotgun (WGS) entry which is preliminary data.</text>
</comment>
<reference evidence="1 2" key="1">
    <citation type="journal article" date="2014" name="Genome Biol. Evol.">
        <title>The genome of the myxosporean Thelohanellus kitauei shows adaptations to nutrient acquisition within its fish host.</title>
        <authorList>
            <person name="Yang Y."/>
            <person name="Xiong J."/>
            <person name="Zhou Z."/>
            <person name="Huo F."/>
            <person name="Miao W."/>
            <person name="Ran C."/>
            <person name="Liu Y."/>
            <person name="Zhang J."/>
            <person name="Feng J."/>
            <person name="Wang M."/>
            <person name="Wang M."/>
            <person name="Wang L."/>
            <person name="Yao B."/>
        </authorList>
    </citation>
    <scope>NUCLEOTIDE SEQUENCE [LARGE SCALE GENOMIC DNA]</scope>
    <source>
        <strain evidence="1">Wuqing</strain>
    </source>
</reference>
<proteinExistence type="predicted"/>
<protein>
    <submittedName>
        <fullName evidence="1">Uncharacterized protein</fullName>
    </submittedName>
</protein>
<gene>
    <name evidence="1" type="ORF">RF11_09434</name>
</gene>
<dbReference type="Proteomes" id="UP000031668">
    <property type="component" value="Unassembled WGS sequence"/>
</dbReference>
<dbReference type="OrthoDB" id="10564834at2759"/>
<dbReference type="EMBL" id="JWZT01000833">
    <property type="protein sequence ID" value="KII73444.1"/>
    <property type="molecule type" value="Genomic_DNA"/>
</dbReference>
<evidence type="ECO:0000313" key="2">
    <source>
        <dbReference type="Proteomes" id="UP000031668"/>
    </source>
</evidence>
<dbReference type="AlphaFoldDB" id="A0A0C2J6J8"/>
<keyword evidence="2" id="KW-1185">Reference proteome</keyword>
<accession>A0A0C2J6J8</accession>
<sequence>MPRKARKYVSNEAHGLVISMAEECGNTVKYIDKTCVQRNAMFTNMEKTIYHAIACENSLILPEVQNIVREQNNTGVSAATISRKLRKIRRWIASARLREPFI</sequence>
<organism evidence="1 2">
    <name type="scientific">Thelohanellus kitauei</name>
    <name type="common">Myxosporean</name>
    <dbReference type="NCBI Taxonomy" id="669202"/>
    <lineage>
        <taxon>Eukaryota</taxon>
        <taxon>Metazoa</taxon>
        <taxon>Cnidaria</taxon>
        <taxon>Myxozoa</taxon>
        <taxon>Myxosporea</taxon>
        <taxon>Bivalvulida</taxon>
        <taxon>Platysporina</taxon>
        <taxon>Myxobolidae</taxon>
        <taxon>Thelohanellus</taxon>
    </lineage>
</organism>